<evidence type="ECO:0000313" key="3">
    <source>
        <dbReference type="Proteomes" id="UP000308652"/>
    </source>
</evidence>
<dbReference type="EMBL" id="ML213591">
    <property type="protein sequence ID" value="TFK43358.1"/>
    <property type="molecule type" value="Genomic_DNA"/>
</dbReference>
<organism evidence="2 3">
    <name type="scientific">Crucibulum laeve</name>
    <dbReference type="NCBI Taxonomy" id="68775"/>
    <lineage>
        <taxon>Eukaryota</taxon>
        <taxon>Fungi</taxon>
        <taxon>Dikarya</taxon>
        <taxon>Basidiomycota</taxon>
        <taxon>Agaricomycotina</taxon>
        <taxon>Agaricomycetes</taxon>
        <taxon>Agaricomycetidae</taxon>
        <taxon>Agaricales</taxon>
        <taxon>Agaricineae</taxon>
        <taxon>Nidulariaceae</taxon>
        <taxon>Crucibulum</taxon>
    </lineage>
</organism>
<protein>
    <submittedName>
        <fullName evidence="2">Uncharacterized protein</fullName>
    </submittedName>
</protein>
<feature type="region of interest" description="Disordered" evidence="1">
    <location>
        <begin position="92"/>
        <end position="118"/>
    </location>
</feature>
<dbReference type="Proteomes" id="UP000308652">
    <property type="component" value="Unassembled WGS sequence"/>
</dbReference>
<keyword evidence="3" id="KW-1185">Reference proteome</keyword>
<dbReference type="OrthoDB" id="3359404at2759"/>
<feature type="compositionally biased region" description="Polar residues" evidence="1">
    <location>
        <begin position="92"/>
        <end position="101"/>
    </location>
</feature>
<reference evidence="2 3" key="1">
    <citation type="journal article" date="2019" name="Nat. Ecol. Evol.">
        <title>Megaphylogeny resolves global patterns of mushroom evolution.</title>
        <authorList>
            <person name="Varga T."/>
            <person name="Krizsan K."/>
            <person name="Foldi C."/>
            <person name="Dima B."/>
            <person name="Sanchez-Garcia M."/>
            <person name="Sanchez-Ramirez S."/>
            <person name="Szollosi G.J."/>
            <person name="Szarkandi J.G."/>
            <person name="Papp V."/>
            <person name="Albert L."/>
            <person name="Andreopoulos W."/>
            <person name="Angelini C."/>
            <person name="Antonin V."/>
            <person name="Barry K.W."/>
            <person name="Bougher N.L."/>
            <person name="Buchanan P."/>
            <person name="Buyck B."/>
            <person name="Bense V."/>
            <person name="Catcheside P."/>
            <person name="Chovatia M."/>
            <person name="Cooper J."/>
            <person name="Damon W."/>
            <person name="Desjardin D."/>
            <person name="Finy P."/>
            <person name="Geml J."/>
            <person name="Haridas S."/>
            <person name="Hughes K."/>
            <person name="Justo A."/>
            <person name="Karasinski D."/>
            <person name="Kautmanova I."/>
            <person name="Kiss B."/>
            <person name="Kocsube S."/>
            <person name="Kotiranta H."/>
            <person name="LaButti K.M."/>
            <person name="Lechner B.E."/>
            <person name="Liimatainen K."/>
            <person name="Lipzen A."/>
            <person name="Lukacs Z."/>
            <person name="Mihaltcheva S."/>
            <person name="Morgado L.N."/>
            <person name="Niskanen T."/>
            <person name="Noordeloos M.E."/>
            <person name="Ohm R.A."/>
            <person name="Ortiz-Santana B."/>
            <person name="Ovrebo C."/>
            <person name="Racz N."/>
            <person name="Riley R."/>
            <person name="Savchenko A."/>
            <person name="Shiryaev A."/>
            <person name="Soop K."/>
            <person name="Spirin V."/>
            <person name="Szebenyi C."/>
            <person name="Tomsovsky M."/>
            <person name="Tulloss R.E."/>
            <person name="Uehling J."/>
            <person name="Grigoriev I.V."/>
            <person name="Vagvolgyi C."/>
            <person name="Papp T."/>
            <person name="Martin F.M."/>
            <person name="Miettinen O."/>
            <person name="Hibbett D.S."/>
            <person name="Nagy L.G."/>
        </authorList>
    </citation>
    <scope>NUCLEOTIDE SEQUENCE [LARGE SCALE GENOMIC DNA]</scope>
    <source>
        <strain evidence="2 3">CBS 166.37</strain>
    </source>
</reference>
<evidence type="ECO:0000256" key="1">
    <source>
        <dbReference type="SAM" id="MobiDB-lite"/>
    </source>
</evidence>
<proteinExistence type="predicted"/>
<evidence type="ECO:0000313" key="2">
    <source>
        <dbReference type="EMBL" id="TFK43358.1"/>
    </source>
</evidence>
<gene>
    <name evidence="2" type="ORF">BDQ12DRAFT_674838</name>
</gene>
<name>A0A5C3MHD9_9AGAR</name>
<sequence length="118" mass="13297">MIPARHFLHGQRLASISKSRWRAYTTNSAQKPKSAHSLFYSDTLPAMIPVFLLGSAVYLGLQLTQVTLSHEKHLDEATQRVKELEDEIDALQNQRAEQNAISPVAVSDSAQPSRRGWW</sequence>
<dbReference type="AlphaFoldDB" id="A0A5C3MHD9"/>
<accession>A0A5C3MHD9</accession>